<dbReference type="HOGENOM" id="CLU_1063196_0_0_1"/>
<dbReference type="InterPro" id="IPR009606">
    <property type="entry name" value="DEAL/Modifying_wall_lignin1/2"/>
</dbReference>
<evidence type="ECO:0000313" key="9">
    <source>
        <dbReference type="EMBL" id="EFJ08944.1"/>
    </source>
</evidence>
<dbReference type="GO" id="GO:0012505">
    <property type="term" value="C:endomembrane system"/>
    <property type="evidence" value="ECO:0007669"/>
    <property type="project" value="UniProtKB-SubCell"/>
</dbReference>
<proteinExistence type="inferred from homology"/>
<evidence type="ECO:0000256" key="6">
    <source>
        <dbReference type="ARBA" id="ARBA00029467"/>
    </source>
</evidence>
<dbReference type="Proteomes" id="UP000001514">
    <property type="component" value="Unassembled WGS sequence"/>
</dbReference>
<evidence type="ECO:0000256" key="7">
    <source>
        <dbReference type="SAM" id="MobiDB-lite"/>
    </source>
</evidence>
<keyword evidence="2 8" id="KW-0812">Transmembrane</keyword>
<evidence type="ECO:0000256" key="1">
    <source>
        <dbReference type="ARBA" id="ARBA00004127"/>
    </source>
</evidence>
<dbReference type="PANTHER" id="PTHR31769">
    <property type="entry name" value="OS07G0462200 PROTEIN-RELATED"/>
    <property type="match status" value="1"/>
</dbReference>
<comment type="subcellular location">
    <subcellularLocation>
        <location evidence="1">Endomembrane system</location>
        <topology evidence="1">Multi-pass membrane protein</topology>
    </subcellularLocation>
</comment>
<evidence type="ECO:0000256" key="4">
    <source>
        <dbReference type="ARBA" id="ARBA00022989"/>
    </source>
</evidence>
<dbReference type="OMA" id="SKPRESC"/>
<gene>
    <name evidence="9" type="ORF">SELMODRAFT_428488</name>
</gene>
<accession>D8T307</accession>
<keyword evidence="10" id="KW-1185">Reference proteome</keyword>
<evidence type="ECO:0000256" key="3">
    <source>
        <dbReference type="ARBA" id="ARBA00022729"/>
    </source>
</evidence>
<evidence type="ECO:0000256" key="5">
    <source>
        <dbReference type="ARBA" id="ARBA00023136"/>
    </source>
</evidence>
<name>D8T307_SELML</name>
<evidence type="ECO:0008006" key="11">
    <source>
        <dbReference type="Google" id="ProtNLM"/>
    </source>
</evidence>
<dbReference type="FunCoup" id="D8T307">
    <property type="interactions" value="104"/>
</dbReference>
<evidence type="ECO:0000313" key="10">
    <source>
        <dbReference type="Proteomes" id="UP000001514"/>
    </source>
</evidence>
<dbReference type="InParanoid" id="D8T307"/>
<feature type="compositionally biased region" description="Polar residues" evidence="7">
    <location>
        <begin position="213"/>
        <end position="234"/>
    </location>
</feature>
<feature type="region of interest" description="Disordered" evidence="7">
    <location>
        <begin position="213"/>
        <end position="262"/>
    </location>
</feature>
<feature type="compositionally biased region" description="Low complexity" evidence="7">
    <location>
        <begin position="246"/>
        <end position="262"/>
    </location>
</feature>
<comment type="similarity">
    <text evidence="6">Belongs to the DESIGUAL family.</text>
</comment>
<protein>
    <recommendedName>
        <fullName evidence="11">Transmembrane protein</fullName>
    </recommendedName>
</protein>
<keyword evidence="4 8" id="KW-1133">Transmembrane helix</keyword>
<keyword evidence="5 8" id="KW-0472">Membrane</keyword>
<dbReference type="Pfam" id="PF06749">
    <property type="entry name" value="DUF1218"/>
    <property type="match status" value="1"/>
</dbReference>
<evidence type="ECO:0000256" key="2">
    <source>
        <dbReference type="ARBA" id="ARBA00022692"/>
    </source>
</evidence>
<feature type="transmembrane region" description="Helical" evidence="8">
    <location>
        <begin position="169"/>
        <end position="197"/>
    </location>
</feature>
<reference evidence="9 10" key="1">
    <citation type="journal article" date="2011" name="Science">
        <title>The Selaginella genome identifies genetic changes associated with the evolution of vascular plants.</title>
        <authorList>
            <person name="Banks J.A."/>
            <person name="Nishiyama T."/>
            <person name="Hasebe M."/>
            <person name="Bowman J.L."/>
            <person name="Gribskov M."/>
            <person name="dePamphilis C."/>
            <person name="Albert V.A."/>
            <person name="Aono N."/>
            <person name="Aoyama T."/>
            <person name="Ambrose B.A."/>
            <person name="Ashton N.W."/>
            <person name="Axtell M.J."/>
            <person name="Barker E."/>
            <person name="Barker M.S."/>
            <person name="Bennetzen J.L."/>
            <person name="Bonawitz N.D."/>
            <person name="Chapple C."/>
            <person name="Cheng C."/>
            <person name="Correa L.G."/>
            <person name="Dacre M."/>
            <person name="DeBarry J."/>
            <person name="Dreyer I."/>
            <person name="Elias M."/>
            <person name="Engstrom E.M."/>
            <person name="Estelle M."/>
            <person name="Feng L."/>
            <person name="Finet C."/>
            <person name="Floyd S.K."/>
            <person name="Frommer W.B."/>
            <person name="Fujita T."/>
            <person name="Gramzow L."/>
            <person name="Gutensohn M."/>
            <person name="Harholt J."/>
            <person name="Hattori M."/>
            <person name="Heyl A."/>
            <person name="Hirai T."/>
            <person name="Hiwatashi Y."/>
            <person name="Ishikawa M."/>
            <person name="Iwata M."/>
            <person name="Karol K.G."/>
            <person name="Koehler B."/>
            <person name="Kolukisaoglu U."/>
            <person name="Kubo M."/>
            <person name="Kurata T."/>
            <person name="Lalonde S."/>
            <person name="Li K."/>
            <person name="Li Y."/>
            <person name="Litt A."/>
            <person name="Lyons E."/>
            <person name="Manning G."/>
            <person name="Maruyama T."/>
            <person name="Michael T.P."/>
            <person name="Mikami K."/>
            <person name="Miyazaki S."/>
            <person name="Morinaga S."/>
            <person name="Murata T."/>
            <person name="Mueller-Roeber B."/>
            <person name="Nelson D.R."/>
            <person name="Obara M."/>
            <person name="Oguri Y."/>
            <person name="Olmstead R.G."/>
            <person name="Onodera N."/>
            <person name="Petersen B.L."/>
            <person name="Pils B."/>
            <person name="Prigge M."/>
            <person name="Rensing S.A."/>
            <person name="Riano-Pachon D.M."/>
            <person name="Roberts A.W."/>
            <person name="Sato Y."/>
            <person name="Scheller H.V."/>
            <person name="Schulz B."/>
            <person name="Schulz C."/>
            <person name="Shakirov E.V."/>
            <person name="Shibagaki N."/>
            <person name="Shinohara N."/>
            <person name="Shippen D.E."/>
            <person name="Soerensen I."/>
            <person name="Sotooka R."/>
            <person name="Sugimoto N."/>
            <person name="Sugita M."/>
            <person name="Sumikawa N."/>
            <person name="Tanurdzic M."/>
            <person name="Theissen G."/>
            <person name="Ulvskov P."/>
            <person name="Wakazuki S."/>
            <person name="Weng J.K."/>
            <person name="Willats W.W."/>
            <person name="Wipf D."/>
            <person name="Wolf P.G."/>
            <person name="Yang L."/>
            <person name="Zimmer A.D."/>
            <person name="Zhu Q."/>
            <person name="Mitros T."/>
            <person name="Hellsten U."/>
            <person name="Loque D."/>
            <person name="Otillar R."/>
            <person name="Salamov A."/>
            <person name="Schmutz J."/>
            <person name="Shapiro H."/>
            <person name="Lindquist E."/>
            <person name="Lucas S."/>
            <person name="Rokhsar D."/>
            <person name="Grigoriev I.V."/>
        </authorList>
    </citation>
    <scope>NUCLEOTIDE SEQUENCE [LARGE SCALE GENOMIC DNA]</scope>
</reference>
<evidence type="ECO:0000256" key="8">
    <source>
        <dbReference type="SAM" id="Phobius"/>
    </source>
</evidence>
<feature type="transmembrane region" description="Helical" evidence="8">
    <location>
        <begin position="78"/>
        <end position="98"/>
    </location>
</feature>
<feature type="transmembrane region" description="Helical" evidence="8">
    <location>
        <begin position="21"/>
        <end position="45"/>
    </location>
</feature>
<dbReference type="InterPro" id="IPR052222">
    <property type="entry name" value="DESIGUAL"/>
</dbReference>
<sequence length="262" mass="27454">MAITRADLEIRKGLFSGKVSNSLIIVGTLLLGFIAFAFCLIAETARTQVLWTSMSVPSLLDTDAYTDMKCSYSKAGSAALACALGALIAMVISLALALSRKNSEEIIQPLSIWNTSTTVTSALRWQAAIFLVTSWTSFAVAAALLLIGIILEAGIVFESSRRTEPRDQCLVVSQGLFTGAGIFALVSTSAMSAFYIAALHAVKLEQRTQAANQELSTTVGGESNTRAAETSTIVNDEDAPPPSPPLSSIATATASSANPKGV</sequence>
<dbReference type="eggNOG" id="ENOG502QRFH">
    <property type="taxonomic scope" value="Eukaryota"/>
</dbReference>
<dbReference type="EMBL" id="GL377667">
    <property type="protein sequence ID" value="EFJ08944.1"/>
    <property type="molecule type" value="Genomic_DNA"/>
</dbReference>
<dbReference type="KEGG" id="smo:SELMODRAFT_428488"/>
<organism evidence="10">
    <name type="scientific">Selaginella moellendorffii</name>
    <name type="common">Spikemoss</name>
    <dbReference type="NCBI Taxonomy" id="88036"/>
    <lineage>
        <taxon>Eukaryota</taxon>
        <taxon>Viridiplantae</taxon>
        <taxon>Streptophyta</taxon>
        <taxon>Embryophyta</taxon>
        <taxon>Tracheophyta</taxon>
        <taxon>Lycopodiopsida</taxon>
        <taxon>Selaginellales</taxon>
        <taxon>Selaginellaceae</taxon>
        <taxon>Selaginella</taxon>
    </lineage>
</organism>
<feature type="transmembrane region" description="Helical" evidence="8">
    <location>
        <begin position="138"/>
        <end position="157"/>
    </location>
</feature>
<keyword evidence="3" id="KW-0732">Signal</keyword>
<dbReference type="Gramene" id="EFJ08944">
    <property type="protein sequence ID" value="EFJ08944"/>
    <property type="gene ID" value="SELMODRAFT_428488"/>
</dbReference>
<dbReference type="AlphaFoldDB" id="D8T307"/>